<dbReference type="PROSITE" id="PS51257">
    <property type="entry name" value="PROKAR_LIPOPROTEIN"/>
    <property type="match status" value="1"/>
</dbReference>
<dbReference type="EMBL" id="CP002025">
    <property type="protein sequence ID" value="ADK32031.1"/>
    <property type="molecule type" value="Genomic_DNA"/>
</dbReference>
<feature type="chain" id="PRO_5003115312" description="Surface antigen BspA like protein" evidence="2">
    <location>
        <begin position="25"/>
        <end position="321"/>
    </location>
</feature>
<dbReference type="STRING" id="759914.BP951000_2053"/>
<protein>
    <recommendedName>
        <fullName evidence="5">Surface antigen BspA like protein</fullName>
    </recommendedName>
</protein>
<feature type="signal peptide" evidence="2">
    <location>
        <begin position="1"/>
        <end position="24"/>
    </location>
</feature>
<dbReference type="Proteomes" id="UP000000332">
    <property type="component" value="Chromosome"/>
</dbReference>
<dbReference type="InterPro" id="IPR026906">
    <property type="entry name" value="LRR_5"/>
</dbReference>
<dbReference type="InterPro" id="IPR053139">
    <property type="entry name" value="Surface_bspA-like"/>
</dbReference>
<dbReference type="AlphaFoldDB" id="D8IFV8"/>
<keyword evidence="2" id="KW-0732">Signal</keyword>
<dbReference type="InParanoid" id="D8IFV8"/>
<dbReference type="Pfam" id="PF13306">
    <property type="entry name" value="LRR_5"/>
    <property type="match status" value="1"/>
</dbReference>
<reference evidence="3 4" key="1">
    <citation type="journal article" date="2010" name="PLoS ONE">
        <title>The complete genome sequence of the pathogenic intestinal spirochete Brachyspira pilosicoli and comparison with other Brachyspira genomes.</title>
        <authorList>
            <person name="Wanchanthuek P."/>
            <person name="Bellgard M.I."/>
            <person name="La T."/>
            <person name="Ryan K."/>
            <person name="Moolhuijzen P."/>
            <person name="Chapman B."/>
            <person name="Black M."/>
            <person name="Schibeci D."/>
            <person name="Hunter A."/>
            <person name="Barrero R."/>
            <person name="Phillips N.D."/>
            <person name="Hampson D.J."/>
        </authorList>
    </citation>
    <scope>NUCLEOTIDE SEQUENCE [LARGE SCALE GENOMIC DNA]</scope>
    <source>
        <strain evidence="4">ATCC BAA-1826 / 95/1000</strain>
    </source>
</reference>
<keyword evidence="4" id="KW-1185">Reference proteome</keyword>
<organism evidence="3 4">
    <name type="scientific">Brachyspira pilosicoli (strain ATCC BAA-1826 / 95/1000)</name>
    <dbReference type="NCBI Taxonomy" id="759914"/>
    <lineage>
        <taxon>Bacteria</taxon>
        <taxon>Pseudomonadati</taxon>
        <taxon>Spirochaetota</taxon>
        <taxon>Spirochaetia</taxon>
        <taxon>Brachyspirales</taxon>
        <taxon>Brachyspiraceae</taxon>
        <taxon>Brachyspira</taxon>
    </lineage>
</organism>
<dbReference type="PANTHER" id="PTHR45661">
    <property type="entry name" value="SURFACE ANTIGEN"/>
    <property type="match status" value="1"/>
</dbReference>
<accession>D8IFV8</accession>
<sequence length="321" mass="35612">MYKKIVLLLLCFLFAVSCSSPSNPDNVNNGDSGQTGGSTVTPPDVTPPVLDEEAQKYAIDISQDDAEISKQIEEKLQAYYTEKSSYKVIFKGVPKDYTLKANSSLAALTIKAAEKIGADNITIDIKNIDFQNSTITEGMFSSGGISKKRLRFVFPDDKIKTIGQRSFLNLDNVDSLTIPNSVISIEYRAFQSIYSLKTLVLGNKLQTIGDYAFVYLQSLRELIIPDSVISIGEGAFANSHLEKLTISASVKEIKSSAFNTSRNLKTLIYLGTSPNDINYQSDSFLYCDNLTILILPNVPNPDYNTWKNFLGRNFTEVKQQE</sequence>
<dbReference type="KEGG" id="bpo:BP951000_2053"/>
<evidence type="ECO:0008006" key="5">
    <source>
        <dbReference type="Google" id="ProtNLM"/>
    </source>
</evidence>
<proteinExistence type="predicted"/>
<evidence type="ECO:0000256" key="1">
    <source>
        <dbReference type="SAM" id="MobiDB-lite"/>
    </source>
</evidence>
<evidence type="ECO:0000313" key="4">
    <source>
        <dbReference type="Proteomes" id="UP000000332"/>
    </source>
</evidence>
<evidence type="ECO:0000313" key="3">
    <source>
        <dbReference type="EMBL" id="ADK32031.1"/>
    </source>
</evidence>
<dbReference type="GeneID" id="56440606"/>
<dbReference type="HOGENOM" id="CLU_069547_0_0_12"/>
<evidence type="ECO:0000256" key="2">
    <source>
        <dbReference type="SAM" id="SignalP"/>
    </source>
</evidence>
<name>D8IFV8_BRAP9</name>
<dbReference type="PANTHER" id="PTHR45661:SF3">
    <property type="entry name" value="IG-LIKE DOMAIN-CONTAINING PROTEIN"/>
    <property type="match status" value="1"/>
</dbReference>
<gene>
    <name evidence="3" type="ordered locus">BP951000_2053</name>
</gene>
<dbReference type="RefSeq" id="WP_013244980.1">
    <property type="nucleotide sequence ID" value="NC_014330.1"/>
</dbReference>
<dbReference type="SUPFAM" id="SSF52058">
    <property type="entry name" value="L domain-like"/>
    <property type="match status" value="1"/>
</dbReference>
<dbReference type="Gene3D" id="3.80.10.10">
    <property type="entry name" value="Ribonuclease Inhibitor"/>
    <property type="match status" value="1"/>
</dbReference>
<dbReference type="InterPro" id="IPR032675">
    <property type="entry name" value="LRR_dom_sf"/>
</dbReference>
<feature type="region of interest" description="Disordered" evidence="1">
    <location>
        <begin position="24"/>
        <end position="46"/>
    </location>
</feature>
<dbReference type="eggNOG" id="COG5492">
    <property type="taxonomic scope" value="Bacteria"/>
</dbReference>